<evidence type="ECO:0000313" key="2">
    <source>
        <dbReference type="Proteomes" id="UP000674179"/>
    </source>
</evidence>
<protein>
    <recommendedName>
        <fullName evidence="3">Arrestin-like N-terminal domain-containing protein</fullName>
    </recommendedName>
</protein>
<dbReference type="GeneID" id="94168093"/>
<evidence type="ECO:0008006" key="3">
    <source>
        <dbReference type="Google" id="ProtNLM"/>
    </source>
</evidence>
<sequence>MLFRVSVRLANDTVCLSDTIKGSVTVDVDGTSHDVAAASPSAVRVILRCVEEAGKQHATEHMTLITTVAGPSTAHEEATAAALRERVNRFTVEAARRHPLPGVLVNSDNIALVQRSTGKGNTSGAGAAAASSNGDEAGDIVAQTSLEWEAGGHYVYHFALRLPPWLPPSYYYKPGVGKSHMSMRYTVAAFVVCSVEEAAVDVAAQEFIPQTTVLVPCASLPGRAWRRNPRNSGEGAIGARKGRTSASVPLFCPELFRLPTEVPKLLHHLPAAQMVDLTVLSALPKRELQQCAERVSITPPFCEKLTYHIYKHSLALRGLLRNKPYTAVKVRITYDSSAAVLLCGRQQSVVRGCAALGLAVPRDNGADDETVTLPSTGSGDAAGGLTVMGTVISGCYCCVPPTHMGSRDAAPPLLSEMKRGWPWAAAADLPSETANSPWCTGGGGGIHGPATAPAYTEPAISGVLRLRVCVQTGSVVVSKVRVELLERVRCTDAPVGQPSDVYTLATYTHSERIHANTSMEFPVELTLPKQFRHTAADKGEYPPPAGITTAAVHTTTGLQVTFPTLHAVSEALLRENVVLVGEDVDLTDTVPFLPCACSVYTQ</sequence>
<dbReference type="KEGG" id="lenr:94168093"/>
<reference evidence="1 2" key="1">
    <citation type="submission" date="2021-02" db="EMBL/GenBank/DDBJ databases">
        <title>Leishmania (Mundinia) enrietti genome sequencing and assembly.</title>
        <authorList>
            <person name="Almutairi H."/>
            <person name="Gatherer D."/>
        </authorList>
    </citation>
    <scope>NUCLEOTIDE SEQUENCE [LARGE SCALE GENOMIC DNA]</scope>
    <source>
        <strain evidence="1">CUR178</strain>
    </source>
</reference>
<dbReference type="EMBL" id="JAFHKP010000035">
    <property type="protein sequence ID" value="KAG5467164.1"/>
    <property type="molecule type" value="Genomic_DNA"/>
</dbReference>
<comment type="caution">
    <text evidence="1">The sequence shown here is derived from an EMBL/GenBank/DDBJ whole genome shotgun (WGS) entry which is preliminary data.</text>
</comment>
<dbReference type="AlphaFoldDB" id="A0A836K8H3"/>
<dbReference type="OrthoDB" id="261080at2759"/>
<proteinExistence type="predicted"/>
<dbReference type="RefSeq" id="XP_067688686.1">
    <property type="nucleotide sequence ID" value="XM_067832583.1"/>
</dbReference>
<organism evidence="1 2">
    <name type="scientific">Leishmania enriettii</name>
    <dbReference type="NCBI Taxonomy" id="5663"/>
    <lineage>
        <taxon>Eukaryota</taxon>
        <taxon>Discoba</taxon>
        <taxon>Euglenozoa</taxon>
        <taxon>Kinetoplastea</taxon>
        <taxon>Metakinetoplastina</taxon>
        <taxon>Trypanosomatida</taxon>
        <taxon>Trypanosomatidae</taxon>
        <taxon>Leishmaniinae</taxon>
        <taxon>Leishmania</taxon>
    </lineage>
</organism>
<name>A0A836K8H3_LEIEN</name>
<dbReference type="Proteomes" id="UP000674179">
    <property type="component" value="Chromosome 35"/>
</dbReference>
<keyword evidence="2" id="KW-1185">Reference proteome</keyword>
<dbReference type="InterPro" id="IPR014752">
    <property type="entry name" value="Arrestin-like_C"/>
</dbReference>
<evidence type="ECO:0000313" key="1">
    <source>
        <dbReference type="EMBL" id="KAG5467164.1"/>
    </source>
</evidence>
<accession>A0A836K8H3</accession>
<gene>
    <name evidence="1" type="ORF">CUR178_00805</name>
</gene>
<dbReference type="Gene3D" id="2.60.40.640">
    <property type="match status" value="1"/>
</dbReference>